<dbReference type="PROSITE" id="PS50943">
    <property type="entry name" value="HTH_CROC1"/>
    <property type="match status" value="1"/>
</dbReference>
<dbReference type="EMBL" id="FCOK02000048">
    <property type="protein sequence ID" value="SAL54508.1"/>
    <property type="molecule type" value="Genomic_DNA"/>
</dbReference>
<dbReference type="GO" id="GO:0003677">
    <property type="term" value="F:DNA binding"/>
    <property type="evidence" value="ECO:0007669"/>
    <property type="project" value="UniProtKB-KW"/>
</dbReference>
<accession>A0A158ID57</accession>
<dbReference type="InterPro" id="IPR050807">
    <property type="entry name" value="TransReg_Diox_bact_type"/>
</dbReference>
<evidence type="ECO:0000313" key="4">
    <source>
        <dbReference type="Proteomes" id="UP000054683"/>
    </source>
</evidence>
<organism evidence="3 4">
    <name type="scientific">Caballeronia udeis</name>
    <dbReference type="NCBI Taxonomy" id="1232866"/>
    <lineage>
        <taxon>Bacteria</taxon>
        <taxon>Pseudomonadati</taxon>
        <taxon>Pseudomonadota</taxon>
        <taxon>Betaproteobacteria</taxon>
        <taxon>Burkholderiales</taxon>
        <taxon>Burkholderiaceae</taxon>
        <taxon>Caballeronia</taxon>
    </lineage>
</organism>
<dbReference type="AlphaFoldDB" id="A0A158ID57"/>
<evidence type="ECO:0000313" key="3">
    <source>
        <dbReference type="EMBL" id="SAL54508.1"/>
    </source>
</evidence>
<dbReference type="SUPFAM" id="SSF51182">
    <property type="entry name" value="RmlC-like cupins"/>
    <property type="match status" value="1"/>
</dbReference>
<feature type="domain" description="HTH cro/C1-type" evidence="2">
    <location>
        <begin position="38"/>
        <end position="92"/>
    </location>
</feature>
<gene>
    <name evidence="3" type="ORF">AWB69_05800</name>
</gene>
<dbReference type="SUPFAM" id="SSF47413">
    <property type="entry name" value="lambda repressor-like DNA-binding domains"/>
    <property type="match status" value="1"/>
</dbReference>
<dbReference type="Pfam" id="PF01381">
    <property type="entry name" value="HTH_3"/>
    <property type="match status" value="1"/>
</dbReference>
<dbReference type="InterPro" id="IPR010982">
    <property type="entry name" value="Lambda_DNA-bd_dom_sf"/>
</dbReference>
<dbReference type="InterPro" id="IPR001387">
    <property type="entry name" value="Cro/C1-type_HTH"/>
</dbReference>
<dbReference type="InterPro" id="IPR011051">
    <property type="entry name" value="RmlC_Cupin_sf"/>
</dbReference>
<dbReference type="Pfam" id="PF07883">
    <property type="entry name" value="Cupin_2"/>
    <property type="match status" value="1"/>
</dbReference>
<dbReference type="GO" id="GO:0005829">
    <property type="term" value="C:cytosol"/>
    <property type="evidence" value="ECO:0007669"/>
    <property type="project" value="TreeGrafter"/>
</dbReference>
<dbReference type="InterPro" id="IPR013096">
    <property type="entry name" value="Cupin_2"/>
</dbReference>
<proteinExistence type="predicted"/>
<reference evidence="3 4" key="1">
    <citation type="submission" date="2016-01" db="EMBL/GenBank/DDBJ databases">
        <authorList>
            <person name="Oliw E.H."/>
        </authorList>
    </citation>
    <scope>NUCLEOTIDE SEQUENCE [LARGE SCALE GENOMIC DNA]</scope>
    <source>
        <strain evidence="3">LMG 27134</strain>
    </source>
</reference>
<dbReference type="InterPro" id="IPR014710">
    <property type="entry name" value="RmlC-like_jellyroll"/>
</dbReference>
<evidence type="ECO:0000259" key="2">
    <source>
        <dbReference type="PROSITE" id="PS50943"/>
    </source>
</evidence>
<dbReference type="GO" id="GO:0003700">
    <property type="term" value="F:DNA-binding transcription factor activity"/>
    <property type="evidence" value="ECO:0007669"/>
    <property type="project" value="TreeGrafter"/>
</dbReference>
<evidence type="ECO:0000256" key="1">
    <source>
        <dbReference type="ARBA" id="ARBA00023125"/>
    </source>
</evidence>
<keyword evidence="1" id="KW-0238">DNA-binding</keyword>
<sequence length="237" mass="26167">MMCMKSKFLACYWFMERFMRKNLIAHDPPGLNKPGQAVRALRNKLGLTLQEVSERTGLAVSTISKLEMGRASMSYEKLSLMSSGLGINMSELLGLLADSVETEAAPSVPGRRIVQRLGEGLVVQTDSYAQTFLAVELLNKQLVPLIAEVRARSVQEFIAEFGGLIKHAGEEFTYVLEGEIEFHSEFYAPVRLKPGESVYIDSSMGHAYIAVSDGPCRVLCVCTGEADHVIGQFQKQE</sequence>
<name>A0A158ID57_9BURK</name>
<dbReference type="Proteomes" id="UP000054683">
    <property type="component" value="Unassembled WGS sequence"/>
</dbReference>
<dbReference type="SMART" id="SM00530">
    <property type="entry name" value="HTH_XRE"/>
    <property type="match status" value="1"/>
</dbReference>
<protein>
    <submittedName>
        <fullName evidence="3">Transcriptional regulator</fullName>
    </submittedName>
</protein>
<dbReference type="CDD" id="cd02209">
    <property type="entry name" value="cupin_XRE_C"/>
    <property type="match status" value="1"/>
</dbReference>
<dbReference type="Gene3D" id="2.60.120.10">
    <property type="entry name" value="Jelly Rolls"/>
    <property type="match status" value="1"/>
</dbReference>
<dbReference type="Gene3D" id="1.10.260.40">
    <property type="entry name" value="lambda repressor-like DNA-binding domains"/>
    <property type="match status" value="1"/>
</dbReference>
<dbReference type="PANTHER" id="PTHR46797">
    <property type="entry name" value="HTH-TYPE TRANSCRIPTIONAL REGULATOR"/>
    <property type="match status" value="1"/>
</dbReference>
<dbReference type="CDD" id="cd00093">
    <property type="entry name" value="HTH_XRE"/>
    <property type="match status" value="1"/>
</dbReference>
<dbReference type="PANTHER" id="PTHR46797:SF20">
    <property type="entry name" value="BLR4304 PROTEIN"/>
    <property type="match status" value="1"/>
</dbReference>